<feature type="compositionally biased region" description="Basic and acidic residues" evidence="1">
    <location>
        <begin position="324"/>
        <end position="337"/>
    </location>
</feature>
<keyword evidence="2" id="KW-0472">Membrane</keyword>
<evidence type="ECO:0000313" key="4">
    <source>
        <dbReference type="Proteomes" id="UP000054477"/>
    </source>
</evidence>
<organism evidence="3 4">
    <name type="scientific">Laccaria amethystina LaAM-08-1</name>
    <dbReference type="NCBI Taxonomy" id="1095629"/>
    <lineage>
        <taxon>Eukaryota</taxon>
        <taxon>Fungi</taxon>
        <taxon>Dikarya</taxon>
        <taxon>Basidiomycota</taxon>
        <taxon>Agaricomycotina</taxon>
        <taxon>Agaricomycetes</taxon>
        <taxon>Agaricomycetidae</taxon>
        <taxon>Agaricales</taxon>
        <taxon>Agaricineae</taxon>
        <taxon>Hydnangiaceae</taxon>
        <taxon>Laccaria</taxon>
    </lineage>
</organism>
<dbReference type="EMBL" id="KN838541">
    <property type="protein sequence ID" value="KIK08727.1"/>
    <property type="molecule type" value="Genomic_DNA"/>
</dbReference>
<feature type="transmembrane region" description="Helical" evidence="2">
    <location>
        <begin position="57"/>
        <end position="78"/>
    </location>
</feature>
<dbReference type="AlphaFoldDB" id="A0A0C9YE52"/>
<name>A0A0C9YE52_9AGAR</name>
<feature type="transmembrane region" description="Helical" evidence="2">
    <location>
        <begin position="98"/>
        <end position="117"/>
    </location>
</feature>
<keyword evidence="2" id="KW-1133">Transmembrane helix</keyword>
<dbReference type="HOGENOM" id="CLU_053575_0_0_1"/>
<feature type="region of interest" description="Disordered" evidence="1">
    <location>
        <begin position="276"/>
        <end position="414"/>
    </location>
</feature>
<keyword evidence="2" id="KW-0812">Transmembrane</keyword>
<feature type="compositionally biased region" description="Low complexity" evidence="1">
    <location>
        <begin position="373"/>
        <end position="385"/>
    </location>
</feature>
<gene>
    <name evidence="3" type="ORF">K443DRAFT_128185</name>
</gene>
<reference evidence="4" key="2">
    <citation type="submission" date="2015-01" db="EMBL/GenBank/DDBJ databases">
        <title>Evolutionary Origins and Diversification of the Mycorrhizal Mutualists.</title>
        <authorList>
            <consortium name="DOE Joint Genome Institute"/>
            <consortium name="Mycorrhizal Genomics Consortium"/>
            <person name="Kohler A."/>
            <person name="Kuo A."/>
            <person name="Nagy L.G."/>
            <person name="Floudas D."/>
            <person name="Copeland A."/>
            <person name="Barry K.W."/>
            <person name="Cichocki N."/>
            <person name="Veneault-Fourrey C."/>
            <person name="LaButti K."/>
            <person name="Lindquist E.A."/>
            <person name="Lipzen A."/>
            <person name="Lundell T."/>
            <person name="Morin E."/>
            <person name="Murat C."/>
            <person name="Riley R."/>
            <person name="Ohm R."/>
            <person name="Sun H."/>
            <person name="Tunlid A."/>
            <person name="Henrissat B."/>
            <person name="Grigoriev I.V."/>
            <person name="Hibbett D.S."/>
            <person name="Martin F."/>
        </authorList>
    </citation>
    <scope>NUCLEOTIDE SEQUENCE [LARGE SCALE GENOMIC DNA]</scope>
    <source>
        <strain evidence="4">LaAM-08-1</strain>
    </source>
</reference>
<feature type="transmembrane region" description="Helical" evidence="2">
    <location>
        <begin position="20"/>
        <end position="45"/>
    </location>
</feature>
<reference evidence="3 4" key="1">
    <citation type="submission" date="2014-04" db="EMBL/GenBank/DDBJ databases">
        <authorList>
            <consortium name="DOE Joint Genome Institute"/>
            <person name="Kuo A."/>
            <person name="Kohler A."/>
            <person name="Nagy L.G."/>
            <person name="Floudas D."/>
            <person name="Copeland A."/>
            <person name="Barry K.W."/>
            <person name="Cichocki N."/>
            <person name="Veneault-Fourrey C."/>
            <person name="LaButti K."/>
            <person name="Lindquist E.A."/>
            <person name="Lipzen A."/>
            <person name="Lundell T."/>
            <person name="Morin E."/>
            <person name="Murat C."/>
            <person name="Sun H."/>
            <person name="Tunlid A."/>
            <person name="Henrissat B."/>
            <person name="Grigoriev I.V."/>
            <person name="Hibbett D.S."/>
            <person name="Martin F."/>
            <person name="Nordberg H.P."/>
            <person name="Cantor M.N."/>
            <person name="Hua S.X."/>
        </authorList>
    </citation>
    <scope>NUCLEOTIDE SEQUENCE [LARGE SCALE GENOMIC DNA]</scope>
    <source>
        <strain evidence="3 4">LaAM-08-1</strain>
    </source>
</reference>
<dbReference type="Proteomes" id="UP000054477">
    <property type="component" value="Unassembled WGS sequence"/>
</dbReference>
<dbReference type="OrthoDB" id="3269357at2759"/>
<accession>A0A0C9YE52</accession>
<evidence type="ECO:0000256" key="2">
    <source>
        <dbReference type="SAM" id="Phobius"/>
    </source>
</evidence>
<dbReference type="STRING" id="1095629.A0A0C9YE52"/>
<proteinExistence type="predicted"/>
<keyword evidence="4" id="KW-1185">Reference proteome</keyword>
<feature type="compositionally biased region" description="Basic and acidic residues" evidence="1">
    <location>
        <begin position="347"/>
        <end position="364"/>
    </location>
</feature>
<protein>
    <submittedName>
        <fullName evidence="3">Uncharacterized protein</fullName>
    </submittedName>
</protein>
<sequence>MSILQVMGWELSSTRIDAYLIFLGSSGLALILPVSVTLNCYRLFFELFEKNIILGRIWFECTWTALFGAMELAGAIALTAVAHTQLCQPLSACDLVNFHLKFVMCVHASVAGFHLAFRSFMFVSFAKTSGFVLTPVVLAVLCYFALLFGAAMMKFKQDPTIWHCSARKFQWLHGRRALSSAPASPTLPRFQRTAPVIIAPKPRRPPTGGEPPAVFSYRSGLGLEYEIEHYQPPPSTSARVDKPMPPIPSAVAPGRTTEATPQNMIANLFYPDYVQSSLQPQPPQRTQLFGASGIRPLPASPPPLGDWPRLDATSRPPKSKQRPPRAEKPPQQHRPTEQEQPQQRSPPRAERHPQQQRPTRRERPPQQGPPQQVPASNSLPRTRPTGPRRRANSTDRPPPLDLSNISAYHTRGHT</sequence>
<evidence type="ECO:0000256" key="1">
    <source>
        <dbReference type="SAM" id="MobiDB-lite"/>
    </source>
</evidence>
<feature type="transmembrane region" description="Helical" evidence="2">
    <location>
        <begin position="129"/>
        <end position="153"/>
    </location>
</feature>
<evidence type="ECO:0000313" key="3">
    <source>
        <dbReference type="EMBL" id="KIK08727.1"/>
    </source>
</evidence>
<feature type="compositionally biased region" description="Polar residues" evidence="1">
    <location>
        <begin position="276"/>
        <end position="289"/>
    </location>
</feature>